<dbReference type="InterPro" id="IPR011993">
    <property type="entry name" value="PH-like_dom_sf"/>
</dbReference>
<name>A0A8K0K8F7_LADFU</name>
<keyword evidence="3" id="KW-1185">Reference proteome</keyword>
<gene>
    <name evidence="2" type="ORF">J437_LFUL008497</name>
</gene>
<dbReference type="Proteomes" id="UP000792457">
    <property type="component" value="Unassembled WGS sequence"/>
</dbReference>
<organism evidence="2 3">
    <name type="scientific">Ladona fulva</name>
    <name type="common">Scarce chaser dragonfly</name>
    <name type="synonym">Libellula fulva</name>
    <dbReference type="NCBI Taxonomy" id="123851"/>
    <lineage>
        <taxon>Eukaryota</taxon>
        <taxon>Metazoa</taxon>
        <taxon>Ecdysozoa</taxon>
        <taxon>Arthropoda</taxon>
        <taxon>Hexapoda</taxon>
        <taxon>Insecta</taxon>
        <taxon>Pterygota</taxon>
        <taxon>Palaeoptera</taxon>
        <taxon>Odonata</taxon>
        <taxon>Epiprocta</taxon>
        <taxon>Anisoptera</taxon>
        <taxon>Libelluloidea</taxon>
        <taxon>Libellulidae</taxon>
        <taxon>Ladona</taxon>
    </lineage>
</organism>
<comment type="caution">
    <text evidence="2">The sequence shown here is derived from an EMBL/GenBank/DDBJ whole genome shotgun (WGS) entry which is preliminary data.</text>
</comment>
<reference evidence="2" key="2">
    <citation type="submission" date="2017-10" db="EMBL/GenBank/DDBJ databases">
        <title>Ladona fulva Genome sequencing and assembly.</title>
        <authorList>
            <person name="Murali S."/>
            <person name="Richards S."/>
            <person name="Bandaranaike D."/>
            <person name="Bellair M."/>
            <person name="Blankenburg K."/>
            <person name="Chao H."/>
            <person name="Dinh H."/>
            <person name="Doddapaneni H."/>
            <person name="Dugan-Rocha S."/>
            <person name="Elkadiri S."/>
            <person name="Gnanaolivu R."/>
            <person name="Hernandez B."/>
            <person name="Skinner E."/>
            <person name="Javaid M."/>
            <person name="Lee S."/>
            <person name="Li M."/>
            <person name="Ming W."/>
            <person name="Munidasa M."/>
            <person name="Muniz J."/>
            <person name="Nguyen L."/>
            <person name="Hughes D."/>
            <person name="Osuji N."/>
            <person name="Pu L.-L."/>
            <person name="Puazo M."/>
            <person name="Qu C."/>
            <person name="Quiroz J."/>
            <person name="Raj R."/>
            <person name="Weissenberger G."/>
            <person name="Xin Y."/>
            <person name="Zou X."/>
            <person name="Han Y."/>
            <person name="Worley K."/>
            <person name="Muzny D."/>
            <person name="Gibbs R."/>
        </authorList>
    </citation>
    <scope>NUCLEOTIDE SEQUENCE</scope>
    <source>
        <strain evidence="2">Sampled in the wild</strain>
    </source>
</reference>
<dbReference type="OrthoDB" id="6281275at2759"/>
<feature type="non-terminal residue" evidence="2">
    <location>
        <position position="1"/>
    </location>
</feature>
<evidence type="ECO:0000313" key="2">
    <source>
        <dbReference type="EMBL" id="KAG8230305.1"/>
    </source>
</evidence>
<dbReference type="AlphaFoldDB" id="A0A8K0K8F7"/>
<evidence type="ECO:0000256" key="1">
    <source>
        <dbReference type="SAM" id="MobiDB-lite"/>
    </source>
</evidence>
<proteinExistence type="predicted"/>
<evidence type="ECO:0000313" key="3">
    <source>
        <dbReference type="Proteomes" id="UP000792457"/>
    </source>
</evidence>
<feature type="compositionally biased region" description="Basic and acidic residues" evidence="1">
    <location>
        <begin position="1"/>
        <end position="13"/>
    </location>
</feature>
<dbReference type="EMBL" id="KZ308477">
    <property type="protein sequence ID" value="KAG8230305.1"/>
    <property type="molecule type" value="Genomic_DNA"/>
</dbReference>
<sequence length="216" mass="23863">MKATWGDRMHVDSDLELSDGEQATSGLLRPQDLDQSSRSSSVVTLPLRPFCQNPSLPLPYPPLWGHTKRLKSLFEEKIAAFSSGNRFLHQRTSHTPSQGSTTSDAVMISGIPQPSSATSASARQPHGILRLRSLFTDKQHHHHDATANASVAANLHSGSNKENQQVVKEGWLQCKFTVVEGKRSADRSWKQVKAVLRGSYLHLIKDRKEALAAPQQ</sequence>
<feature type="region of interest" description="Disordered" evidence="1">
    <location>
        <begin position="1"/>
        <end position="39"/>
    </location>
</feature>
<dbReference type="SUPFAM" id="SSF50729">
    <property type="entry name" value="PH domain-like"/>
    <property type="match status" value="1"/>
</dbReference>
<reference evidence="2" key="1">
    <citation type="submission" date="2013-04" db="EMBL/GenBank/DDBJ databases">
        <authorList>
            <person name="Qu J."/>
            <person name="Murali S.C."/>
            <person name="Bandaranaike D."/>
            <person name="Bellair M."/>
            <person name="Blankenburg K."/>
            <person name="Chao H."/>
            <person name="Dinh H."/>
            <person name="Doddapaneni H."/>
            <person name="Downs B."/>
            <person name="Dugan-Rocha S."/>
            <person name="Elkadiri S."/>
            <person name="Gnanaolivu R.D."/>
            <person name="Hernandez B."/>
            <person name="Javaid M."/>
            <person name="Jayaseelan J.C."/>
            <person name="Lee S."/>
            <person name="Li M."/>
            <person name="Ming W."/>
            <person name="Munidasa M."/>
            <person name="Muniz J."/>
            <person name="Nguyen L."/>
            <person name="Ongeri F."/>
            <person name="Osuji N."/>
            <person name="Pu L.-L."/>
            <person name="Puazo M."/>
            <person name="Qu C."/>
            <person name="Quiroz J."/>
            <person name="Raj R."/>
            <person name="Weissenberger G."/>
            <person name="Xin Y."/>
            <person name="Zou X."/>
            <person name="Han Y."/>
            <person name="Richards S."/>
            <person name="Worley K."/>
            <person name="Muzny D."/>
            <person name="Gibbs R."/>
        </authorList>
    </citation>
    <scope>NUCLEOTIDE SEQUENCE</scope>
    <source>
        <strain evidence="2">Sampled in the wild</strain>
    </source>
</reference>
<dbReference type="Gene3D" id="2.30.29.30">
    <property type="entry name" value="Pleckstrin-homology domain (PH domain)/Phosphotyrosine-binding domain (PTB)"/>
    <property type="match status" value="1"/>
</dbReference>
<protein>
    <submittedName>
        <fullName evidence="2">Uncharacterized protein</fullName>
    </submittedName>
</protein>
<accession>A0A8K0K8F7</accession>